<sequence length="508" mass="57301">MDANHVQLFGQASALLKGLQSCQSSPPTAFETHDLAMKESKGLSTNPSLGTHIGFEIPSRGHLEVEMGEEIDLHPLDLSARSSPQVTAPNKIETPTPTKFKTPNPVVHKSEGGDTRTDEKRRIPKNMDEDVSSPSPVKGFRSLAGLSRGRKRKLSIGNAIPYVGGYDNVEVQYEAPRLRQPDQLKKSHFQCSPYTKDGVKKRNPPEKQPVNDNLDNFDVNVPTFRGRYSSKKALQFVGVQPLNPPTMAYVEDMAADGRKPTYEPLTDHEKLFTEFIFDIRDPSNGDSYVHLKMFGTERFFATQFELCSLKPRTWILDTIVNLVAIQMTNAERLHYPDKRHLMWYLPRHILDNPNMSESDLKKLCDGYTYQQMMPRVSYMDSIGNAEMSCGSTNHRGDDGDYPNGPLYDPTTPNCDCGMWANLRIAGPNAKHPGSLYFSCSKTIGRCRFFRWCVPISENVEVNSTDGTHVAVLQTKVDMPEEHARVMNNINRRLLWCILVGIVVICYMR</sequence>
<dbReference type="EMBL" id="CM046396">
    <property type="protein sequence ID" value="KAI8537878.1"/>
    <property type="molecule type" value="Genomic_DNA"/>
</dbReference>
<gene>
    <name evidence="1" type="ORF">RHMOL_Rhmol09G0058500</name>
</gene>
<keyword evidence="2" id="KW-1185">Reference proteome</keyword>
<dbReference type="Proteomes" id="UP001062846">
    <property type="component" value="Chromosome 9"/>
</dbReference>
<organism evidence="1 2">
    <name type="scientific">Rhododendron molle</name>
    <name type="common">Chinese azalea</name>
    <name type="synonym">Azalea mollis</name>
    <dbReference type="NCBI Taxonomy" id="49168"/>
    <lineage>
        <taxon>Eukaryota</taxon>
        <taxon>Viridiplantae</taxon>
        <taxon>Streptophyta</taxon>
        <taxon>Embryophyta</taxon>
        <taxon>Tracheophyta</taxon>
        <taxon>Spermatophyta</taxon>
        <taxon>Magnoliopsida</taxon>
        <taxon>eudicotyledons</taxon>
        <taxon>Gunneridae</taxon>
        <taxon>Pentapetalae</taxon>
        <taxon>asterids</taxon>
        <taxon>Ericales</taxon>
        <taxon>Ericaceae</taxon>
        <taxon>Ericoideae</taxon>
        <taxon>Rhodoreae</taxon>
        <taxon>Rhododendron</taxon>
    </lineage>
</organism>
<evidence type="ECO:0000313" key="2">
    <source>
        <dbReference type="Proteomes" id="UP001062846"/>
    </source>
</evidence>
<comment type="caution">
    <text evidence="1">The sequence shown here is derived from an EMBL/GenBank/DDBJ whole genome shotgun (WGS) entry which is preliminary data.</text>
</comment>
<name>A0ACC0MBV4_RHOML</name>
<accession>A0ACC0MBV4</accession>
<protein>
    <submittedName>
        <fullName evidence="1">Uncharacterized protein</fullName>
    </submittedName>
</protein>
<proteinExistence type="predicted"/>
<reference evidence="1" key="1">
    <citation type="submission" date="2022-02" db="EMBL/GenBank/DDBJ databases">
        <title>Plant Genome Project.</title>
        <authorList>
            <person name="Zhang R.-G."/>
        </authorList>
    </citation>
    <scope>NUCLEOTIDE SEQUENCE</scope>
    <source>
        <strain evidence="1">AT1</strain>
    </source>
</reference>
<evidence type="ECO:0000313" key="1">
    <source>
        <dbReference type="EMBL" id="KAI8537878.1"/>
    </source>
</evidence>